<name>A0ABT7XK46_9NEIS</name>
<reference evidence="9" key="1">
    <citation type="submission" date="2023-06" db="EMBL/GenBank/DDBJ databases">
        <authorList>
            <person name="Zhang S."/>
        </authorList>
    </citation>
    <scope>NUCLEOTIDE SEQUENCE</scope>
    <source>
        <strain evidence="9">SG2303</strain>
    </source>
</reference>
<comment type="similarity">
    <text evidence="3">Belongs to the UbiH/COQ6 family.</text>
</comment>
<evidence type="ECO:0000259" key="8">
    <source>
        <dbReference type="Pfam" id="PF01494"/>
    </source>
</evidence>
<organism evidence="9 10">
    <name type="scientific">Crenobacter oryzisoli</name>
    <dbReference type="NCBI Taxonomy" id="3056844"/>
    <lineage>
        <taxon>Bacteria</taxon>
        <taxon>Pseudomonadati</taxon>
        <taxon>Pseudomonadota</taxon>
        <taxon>Betaproteobacteria</taxon>
        <taxon>Neisseriales</taxon>
        <taxon>Neisseriaceae</taxon>
        <taxon>Crenobacter</taxon>
    </lineage>
</organism>
<dbReference type="PANTHER" id="PTHR43876:SF7">
    <property type="entry name" value="UBIQUINONE BIOSYNTHESIS MONOOXYGENASE COQ6, MITOCHONDRIAL"/>
    <property type="match status" value="1"/>
</dbReference>
<comment type="caution">
    <text evidence="9">The sequence shown here is derived from an EMBL/GenBank/DDBJ whole genome shotgun (WGS) entry which is preliminary data.</text>
</comment>
<keyword evidence="4" id="KW-0285">Flavoprotein</keyword>
<dbReference type="InterPro" id="IPR010971">
    <property type="entry name" value="UbiH/COQ6"/>
</dbReference>
<comment type="pathway">
    <text evidence="2">Cofactor biosynthesis; ubiquinone biosynthesis.</text>
</comment>
<dbReference type="EMBL" id="JAUEDK010000005">
    <property type="protein sequence ID" value="MDN0074162.1"/>
    <property type="molecule type" value="Genomic_DNA"/>
</dbReference>
<evidence type="ECO:0000256" key="3">
    <source>
        <dbReference type="ARBA" id="ARBA00005349"/>
    </source>
</evidence>
<dbReference type="PROSITE" id="PS01304">
    <property type="entry name" value="UBIH"/>
    <property type="match status" value="1"/>
</dbReference>
<evidence type="ECO:0000256" key="7">
    <source>
        <dbReference type="ARBA" id="ARBA00023033"/>
    </source>
</evidence>
<evidence type="ECO:0000256" key="2">
    <source>
        <dbReference type="ARBA" id="ARBA00004749"/>
    </source>
</evidence>
<dbReference type="PANTHER" id="PTHR43876">
    <property type="entry name" value="UBIQUINONE BIOSYNTHESIS MONOOXYGENASE COQ6, MITOCHONDRIAL"/>
    <property type="match status" value="1"/>
</dbReference>
<evidence type="ECO:0000313" key="10">
    <source>
        <dbReference type="Proteomes" id="UP001168540"/>
    </source>
</evidence>
<evidence type="ECO:0000256" key="4">
    <source>
        <dbReference type="ARBA" id="ARBA00022630"/>
    </source>
</evidence>
<dbReference type="PRINTS" id="PR00420">
    <property type="entry name" value="RNGMNOXGNASE"/>
</dbReference>
<dbReference type="NCBIfam" id="TIGR01988">
    <property type="entry name" value="Ubi-OHases"/>
    <property type="match status" value="1"/>
</dbReference>
<dbReference type="InterPro" id="IPR018168">
    <property type="entry name" value="Ubi_Hdrlase_CS"/>
</dbReference>
<evidence type="ECO:0000313" key="9">
    <source>
        <dbReference type="EMBL" id="MDN0074162.1"/>
    </source>
</evidence>
<dbReference type="SUPFAM" id="SSF51905">
    <property type="entry name" value="FAD/NAD(P)-binding domain"/>
    <property type="match status" value="1"/>
</dbReference>
<dbReference type="InterPro" id="IPR051205">
    <property type="entry name" value="UbiH/COQ6_monooxygenase"/>
</dbReference>
<dbReference type="Pfam" id="PF01494">
    <property type="entry name" value="FAD_binding_3"/>
    <property type="match status" value="1"/>
</dbReference>
<accession>A0ABT7XK46</accession>
<sequence length="384" mass="41285">MNDTQFDIIVVGGGLVGASLALALAESRQRVGLVEAHEPEFSHLDEGWDARLYAISPVNRRFLERLDAWPGEERLGTIEEMDVAGDAGGRIRFAASDAGAQALAWIAENRWLLASIWQRLAESQVERICGALPTALMTTPSRAELTLADGRVLGTRLLVGADGANSWVRAQAGLAARIDAYGQSGVVANFECERPHGNIARQWFTGDSILAWLPMAGNRVSMVWSTSDPEALLALSAEELAVKVAAAGGHELGRFTAITPAAAFPLRMIRPEATVAERVVLLGDAAHTVHPLAGQGVNLGFQDAAALADLLRNAADPGDWMLLRRHARSRLEAVRTMQLACDGLFRLFNGKGVPGLSWLRNTGLTMTGRIAPIKRQLARHAIGF</sequence>
<proteinExistence type="inferred from homology"/>
<keyword evidence="6" id="KW-0560">Oxidoreductase</keyword>
<dbReference type="Proteomes" id="UP001168540">
    <property type="component" value="Unassembled WGS sequence"/>
</dbReference>
<keyword evidence="7" id="KW-0503">Monooxygenase</keyword>
<evidence type="ECO:0000256" key="6">
    <source>
        <dbReference type="ARBA" id="ARBA00023002"/>
    </source>
</evidence>
<dbReference type="InterPro" id="IPR002938">
    <property type="entry name" value="FAD-bd"/>
</dbReference>
<keyword evidence="5" id="KW-0274">FAD</keyword>
<dbReference type="RefSeq" id="WP_289828714.1">
    <property type="nucleotide sequence ID" value="NZ_JAUEDK010000005.1"/>
</dbReference>
<comment type="cofactor">
    <cofactor evidence="1">
        <name>FAD</name>
        <dbReference type="ChEBI" id="CHEBI:57692"/>
    </cofactor>
</comment>
<gene>
    <name evidence="9" type="ORF">QU481_04570</name>
</gene>
<protein>
    <submittedName>
        <fullName evidence="9">UbiH/UbiF family hydroxylase</fullName>
    </submittedName>
</protein>
<dbReference type="Gene3D" id="3.50.50.60">
    <property type="entry name" value="FAD/NAD(P)-binding domain"/>
    <property type="match status" value="2"/>
</dbReference>
<evidence type="ECO:0000256" key="1">
    <source>
        <dbReference type="ARBA" id="ARBA00001974"/>
    </source>
</evidence>
<dbReference type="NCBIfam" id="NF005788">
    <property type="entry name" value="PRK07608.1-3"/>
    <property type="match status" value="1"/>
</dbReference>
<keyword evidence="10" id="KW-1185">Reference proteome</keyword>
<feature type="domain" description="FAD-binding" evidence="8">
    <location>
        <begin position="154"/>
        <end position="329"/>
    </location>
</feature>
<dbReference type="InterPro" id="IPR036188">
    <property type="entry name" value="FAD/NAD-bd_sf"/>
</dbReference>
<evidence type="ECO:0000256" key="5">
    <source>
        <dbReference type="ARBA" id="ARBA00022827"/>
    </source>
</evidence>